<dbReference type="GO" id="GO:0005743">
    <property type="term" value="C:mitochondrial inner membrane"/>
    <property type="evidence" value="ECO:0007669"/>
    <property type="project" value="TreeGrafter"/>
</dbReference>
<name>A0A9Q1HD65_HOLLE</name>
<keyword evidence="7 8" id="KW-0496">Mitochondrion</keyword>
<evidence type="ECO:0000259" key="10">
    <source>
        <dbReference type="Pfam" id="PF21392"/>
    </source>
</evidence>
<comment type="subcellular location">
    <subcellularLocation>
        <location evidence="1 8">Mitochondrion</location>
    </subcellularLocation>
</comment>
<dbReference type="PANTHER" id="PTHR21427">
    <property type="entry name" value="UBIQUINONE BIOSYNTHESIS PROTEIN COQ9, MITOCHONDRIAL"/>
    <property type="match status" value="1"/>
</dbReference>
<evidence type="ECO:0000256" key="2">
    <source>
        <dbReference type="ARBA" id="ARBA00004749"/>
    </source>
</evidence>
<keyword evidence="6 8" id="KW-0446">Lipid-binding</keyword>
<evidence type="ECO:0000256" key="5">
    <source>
        <dbReference type="ARBA" id="ARBA00022946"/>
    </source>
</evidence>
<evidence type="ECO:0000256" key="1">
    <source>
        <dbReference type="ARBA" id="ARBA00004173"/>
    </source>
</evidence>
<dbReference type="InterPro" id="IPR048674">
    <property type="entry name" value="COQ9_HTH"/>
</dbReference>
<feature type="domain" description="COQ9 C-terminal" evidence="9">
    <location>
        <begin position="132"/>
        <end position="200"/>
    </location>
</feature>
<evidence type="ECO:0000313" key="12">
    <source>
        <dbReference type="Proteomes" id="UP001152320"/>
    </source>
</evidence>
<dbReference type="GO" id="GO:0008289">
    <property type="term" value="F:lipid binding"/>
    <property type="evidence" value="ECO:0007669"/>
    <property type="project" value="UniProtKB-UniRule"/>
</dbReference>
<evidence type="ECO:0000256" key="7">
    <source>
        <dbReference type="ARBA" id="ARBA00023128"/>
    </source>
</evidence>
<keyword evidence="5" id="KW-0809">Transit peptide</keyword>
<comment type="similarity">
    <text evidence="3 8">Belongs to the COQ9 family.</text>
</comment>
<dbReference type="EMBL" id="JAIZAY010000005">
    <property type="protein sequence ID" value="KAJ8041819.1"/>
    <property type="molecule type" value="Genomic_DNA"/>
</dbReference>
<keyword evidence="12" id="KW-1185">Reference proteome</keyword>
<dbReference type="PANTHER" id="PTHR21427:SF19">
    <property type="entry name" value="UBIQUINONE BIOSYNTHESIS PROTEIN COQ9, MITOCHONDRIAL"/>
    <property type="match status" value="1"/>
</dbReference>
<dbReference type="InterPro" id="IPR012762">
    <property type="entry name" value="Ubiq_biosynth_COQ9"/>
</dbReference>
<dbReference type="OrthoDB" id="619536at2759"/>
<proteinExistence type="inferred from homology"/>
<keyword evidence="4 8" id="KW-0831">Ubiquinone biosynthesis</keyword>
<dbReference type="Pfam" id="PF21392">
    <property type="entry name" value="COQ9_N"/>
    <property type="match status" value="1"/>
</dbReference>
<gene>
    <name evidence="11" type="ORF">HOLleu_12732</name>
</gene>
<evidence type="ECO:0000259" key="9">
    <source>
        <dbReference type="Pfam" id="PF08511"/>
    </source>
</evidence>
<evidence type="ECO:0000256" key="6">
    <source>
        <dbReference type="ARBA" id="ARBA00023121"/>
    </source>
</evidence>
<protein>
    <recommendedName>
        <fullName evidence="8">Ubiquinone biosynthesis protein</fullName>
    </recommendedName>
</protein>
<evidence type="ECO:0000256" key="4">
    <source>
        <dbReference type="ARBA" id="ARBA00022688"/>
    </source>
</evidence>
<dbReference type="InterPro" id="IPR013718">
    <property type="entry name" value="COQ9_C"/>
</dbReference>
<dbReference type="NCBIfam" id="TIGR02396">
    <property type="entry name" value="diverge_rpsU"/>
    <property type="match status" value="1"/>
</dbReference>
<accession>A0A9Q1HD65</accession>
<evidence type="ECO:0000256" key="8">
    <source>
        <dbReference type="RuleBase" id="RU366063"/>
    </source>
</evidence>
<evidence type="ECO:0000256" key="3">
    <source>
        <dbReference type="ARBA" id="ARBA00010766"/>
    </source>
</evidence>
<organism evidence="11 12">
    <name type="scientific">Holothuria leucospilota</name>
    <name type="common">Black long sea cucumber</name>
    <name type="synonym">Mertensiothuria leucospilota</name>
    <dbReference type="NCBI Taxonomy" id="206669"/>
    <lineage>
        <taxon>Eukaryota</taxon>
        <taxon>Metazoa</taxon>
        <taxon>Echinodermata</taxon>
        <taxon>Eleutherozoa</taxon>
        <taxon>Echinozoa</taxon>
        <taxon>Holothuroidea</taxon>
        <taxon>Aspidochirotacea</taxon>
        <taxon>Aspidochirotida</taxon>
        <taxon>Holothuriidae</taxon>
        <taxon>Holothuria</taxon>
    </lineage>
</organism>
<dbReference type="FunFam" id="1.10.357.10:FF:000004">
    <property type="entry name" value="Ubiquinone biosynthesis protein COQ9, mitochondrial"/>
    <property type="match status" value="1"/>
</dbReference>
<comment type="pathway">
    <text evidence="2 8">Cofactor biosynthesis; ubiquinone biosynthesis.</text>
</comment>
<dbReference type="Gene3D" id="1.10.357.10">
    <property type="entry name" value="Tetracycline Repressor, domain 2"/>
    <property type="match status" value="1"/>
</dbReference>
<comment type="caution">
    <text evidence="11">The sequence shown here is derived from an EMBL/GenBank/DDBJ whole genome shotgun (WGS) entry which is preliminary data.</text>
</comment>
<keyword evidence="11" id="KW-0830">Ubiquinone</keyword>
<dbReference type="GO" id="GO:0006744">
    <property type="term" value="P:ubiquinone biosynthetic process"/>
    <property type="evidence" value="ECO:0007669"/>
    <property type="project" value="UniProtKB-UniRule"/>
</dbReference>
<feature type="domain" description="Ubiquinone biosynthesis protein COQ9 HTH" evidence="10">
    <location>
        <begin position="14"/>
        <end position="44"/>
    </location>
</feature>
<evidence type="ECO:0000313" key="11">
    <source>
        <dbReference type="EMBL" id="KAJ8041819.1"/>
    </source>
</evidence>
<sequence length="235" mass="27404">MVNHNQHEEETVTEDELKRNILNSALHFVPTHGWSITAIAEGAKHYGYPGVAHGLFPRGGGDLMHHFVRQCNSELSQHLKTVQSHTETSHEKDRMSKATLKDALEMRLRMLIPYLEHWPQAMTLTALPANIQEHFRNLYRLIDDVCFHAGDRSVDFSWYTRRLSLLAVYKSCELHIIQDESHDFQETWEFLDRRLDDFTTAGQIKEDIDRFVNPEFFSSVYNVGRNLLGVNDQRR</sequence>
<reference evidence="11" key="1">
    <citation type="submission" date="2021-10" db="EMBL/GenBank/DDBJ databases">
        <title>Tropical sea cucumber genome reveals ecological adaptation and Cuvierian tubules defense mechanism.</title>
        <authorList>
            <person name="Chen T."/>
        </authorList>
    </citation>
    <scope>NUCLEOTIDE SEQUENCE</scope>
    <source>
        <strain evidence="11">Nanhai2018</strain>
        <tissue evidence="11">Muscle</tissue>
    </source>
</reference>
<dbReference type="Pfam" id="PF08511">
    <property type="entry name" value="COQ9"/>
    <property type="match status" value="1"/>
</dbReference>
<comment type="function">
    <text evidence="8">Membrane-associated protein that warps the membrane surface to access and bind aromatic isoprenes with high specificity, including ubiquinone (CoQ) isoprene intermediates and presents them directly to Coq7, therefore facilitating the Coq7-mediated hydroxylase step. Participates in the biosynthesis of coenzyme Q, also named ubiquinone, an essential lipid-soluble electron transporter for aerobic cellular respiration.</text>
</comment>
<dbReference type="AlphaFoldDB" id="A0A9Q1HD65"/>
<dbReference type="Proteomes" id="UP001152320">
    <property type="component" value="Chromosome 5"/>
</dbReference>